<sequence>MQKNTQEIAKNSVDWIRYAAKLITVLAHVFHVILLQKQNHKAGKAGISPVCCMWNQLPRPAIDIRLNRYLPNATVKEGYPRPHTFWHTICFHRN</sequence>
<organism evidence="2 3">
    <name type="scientific">Xylanibacter rodentium</name>
    <dbReference type="NCBI Taxonomy" id="2736289"/>
    <lineage>
        <taxon>Bacteria</taxon>
        <taxon>Pseudomonadati</taxon>
        <taxon>Bacteroidota</taxon>
        <taxon>Bacteroidia</taxon>
        <taxon>Bacteroidales</taxon>
        <taxon>Prevotellaceae</taxon>
        <taxon>Xylanibacter</taxon>
    </lineage>
</organism>
<gene>
    <name evidence="2" type="ORF">HPS55_07355</name>
</gene>
<comment type="caution">
    <text evidence="2">The sequence shown here is derived from an EMBL/GenBank/DDBJ whole genome shotgun (WGS) entry which is preliminary data.</text>
</comment>
<evidence type="ECO:0000313" key="3">
    <source>
        <dbReference type="Proteomes" id="UP001193734"/>
    </source>
</evidence>
<reference evidence="2 3" key="1">
    <citation type="submission" date="2020-05" db="EMBL/GenBank/DDBJ databases">
        <title>Distinct polysaccharide utilization as determinants for interspecies competition between intestinal Prevotella spp.</title>
        <authorList>
            <person name="Galvez E.J.C."/>
            <person name="Iljazovic A."/>
            <person name="Strowig T."/>
        </authorList>
    </citation>
    <scope>NUCLEOTIDE SEQUENCE [LARGE SCALE GENOMIC DNA]</scope>
    <source>
        <strain evidence="2 3">PROD</strain>
    </source>
</reference>
<evidence type="ECO:0000256" key="1">
    <source>
        <dbReference type="SAM" id="Phobius"/>
    </source>
</evidence>
<dbReference type="EMBL" id="JABKKE010000010">
    <property type="protein sequence ID" value="NPE14143.1"/>
    <property type="molecule type" value="Genomic_DNA"/>
</dbReference>
<keyword evidence="1" id="KW-0472">Membrane</keyword>
<feature type="transmembrane region" description="Helical" evidence="1">
    <location>
        <begin position="15"/>
        <end position="35"/>
    </location>
</feature>
<keyword evidence="3" id="KW-1185">Reference proteome</keyword>
<keyword evidence="1" id="KW-0812">Transmembrane</keyword>
<dbReference type="Proteomes" id="UP001193734">
    <property type="component" value="Unassembled WGS sequence"/>
</dbReference>
<keyword evidence="1" id="KW-1133">Transmembrane helix</keyword>
<protein>
    <submittedName>
        <fullName evidence="2">Uncharacterized protein</fullName>
    </submittedName>
</protein>
<dbReference type="RefSeq" id="WP_172175543.1">
    <property type="nucleotide sequence ID" value="NZ_CASGXV010000005.1"/>
</dbReference>
<proteinExistence type="predicted"/>
<evidence type="ECO:0000313" key="2">
    <source>
        <dbReference type="EMBL" id="NPE14143.1"/>
    </source>
</evidence>
<dbReference type="GeneID" id="82157580"/>
<accession>A0ABX2AXI5</accession>
<name>A0ABX2AXI5_9BACT</name>